<evidence type="ECO:0000313" key="1">
    <source>
        <dbReference type="EMBL" id="CEK87041.1"/>
    </source>
</evidence>
<proteinExistence type="predicted"/>
<dbReference type="AlphaFoldDB" id="A0A0B7B450"/>
<sequence length="77" mass="9213">MYNGMRRIQFSLQFHISILCKVSDWVFTFSEHSLRFSLSEVPLFTVSDFHSLRYQASTYMILMNKKHTQKIATCKMR</sequence>
<organism evidence="1">
    <name type="scientific">Arion vulgaris</name>
    <dbReference type="NCBI Taxonomy" id="1028688"/>
    <lineage>
        <taxon>Eukaryota</taxon>
        <taxon>Metazoa</taxon>
        <taxon>Spiralia</taxon>
        <taxon>Lophotrochozoa</taxon>
        <taxon>Mollusca</taxon>
        <taxon>Gastropoda</taxon>
        <taxon>Heterobranchia</taxon>
        <taxon>Euthyneura</taxon>
        <taxon>Panpulmonata</taxon>
        <taxon>Eupulmonata</taxon>
        <taxon>Stylommatophora</taxon>
        <taxon>Helicina</taxon>
        <taxon>Arionoidea</taxon>
        <taxon>Arionidae</taxon>
        <taxon>Arion</taxon>
    </lineage>
</organism>
<accession>A0A0B7B450</accession>
<reference evidence="1" key="1">
    <citation type="submission" date="2014-12" db="EMBL/GenBank/DDBJ databases">
        <title>Insight into the proteome of Arion vulgaris.</title>
        <authorList>
            <person name="Aradska J."/>
            <person name="Bulat T."/>
            <person name="Smidak R."/>
            <person name="Sarate P."/>
            <person name="Gangsoo J."/>
            <person name="Sialana F."/>
            <person name="Bilban M."/>
            <person name="Lubec G."/>
        </authorList>
    </citation>
    <scope>NUCLEOTIDE SEQUENCE</scope>
    <source>
        <tissue evidence="1">Skin</tissue>
    </source>
</reference>
<protein>
    <submittedName>
        <fullName evidence="1">Uncharacterized protein</fullName>
    </submittedName>
</protein>
<gene>
    <name evidence="1" type="primary">ORF156994</name>
</gene>
<dbReference type="EMBL" id="HACG01040176">
    <property type="protein sequence ID" value="CEK87041.1"/>
    <property type="molecule type" value="Transcribed_RNA"/>
</dbReference>
<name>A0A0B7B450_9EUPU</name>
<feature type="non-terminal residue" evidence="1">
    <location>
        <position position="77"/>
    </location>
</feature>